<reference evidence="1 2" key="1">
    <citation type="submission" date="2018-03" db="EMBL/GenBank/DDBJ databases">
        <title>Draft Genome Sequences of the Obligatory Marine Myxobacteria Enhygromyxa salina SWB005.</title>
        <authorList>
            <person name="Poehlein A."/>
            <person name="Moghaddam J.A."/>
            <person name="Harms H."/>
            <person name="Alanjari M."/>
            <person name="Koenig G.M."/>
            <person name="Daniel R."/>
            <person name="Schaeberle T.F."/>
        </authorList>
    </citation>
    <scope>NUCLEOTIDE SEQUENCE [LARGE SCALE GENOMIC DNA]</scope>
    <source>
        <strain evidence="1 2">SWB005</strain>
    </source>
</reference>
<protein>
    <submittedName>
        <fullName evidence="1">Uncharacterized protein</fullName>
    </submittedName>
</protein>
<evidence type="ECO:0000313" key="2">
    <source>
        <dbReference type="Proteomes" id="UP000237968"/>
    </source>
</evidence>
<evidence type="ECO:0000313" key="1">
    <source>
        <dbReference type="EMBL" id="PRQ05766.1"/>
    </source>
</evidence>
<dbReference type="EMBL" id="PVNK01000005">
    <property type="protein sequence ID" value="PRQ05766.1"/>
    <property type="molecule type" value="Genomic_DNA"/>
</dbReference>
<name>A0A2S9YL62_9BACT</name>
<sequence>MVDQILRETVATWRFEPFMVDGKPIKACSEKAFKLLFK</sequence>
<dbReference type="Proteomes" id="UP000237968">
    <property type="component" value="Unassembled WGS sequence"/>
</dbReference>
<gene>
    <name evidence="1" type="ORF">ENSA5_00860</name>
</gene>
<proteinExistence type="predicted"/>
<dbReference type="AlphaFoldDB" id="A0A2S9YL62"/>
<organism evidence="1 2">
    <name type="scientific">Enhygromyxa salina</name>
    <dbReference type="NCBI Taxonomy" id="215803"/>
    <lineage>
        <taxon>Bacteria</taxon>
        <taxon>Pseudomonadati</taxon>
        <taxon>Myxococcota</taxon>
        <taxon>Polyangia</taxon>
        <taxon>Nannocystales</taxon>
        <taxon>Nannocystaceae</taxon>
        <taxon>Enhygromyxa</taxon>
    </lineage>
</organism>
<keyword evidence="2" id="KW-1185">Reference proteome</keyword>
<accession>A0A2S9YL62</accession>
<comment type="caution">
    <text evidence="1">The sequence shown here is derived from an EMBL/GenBank/DDBJ whole genome shotgun (WGS) entry which is preliminary data.</text>
</comment>